<sequence>MYLEAGRSTKQSKLSTKIQVFVDILTLNGIDGVQSPSTGKAPLLSQKLAIQAQLRGKRMAPRELHLKMRKRT</sequence>
<evidence type="ECO:0000313" key="2">
    <source>
        <dbReference type="Proteomes" id="UP000008177"/>
    </source>
</evidence>
<dbReference type="EMBL" id="FQ790275">
    <property type="protein sequence ID" value="CCD45111.1"/>
    <property type="molecule type" value="Genomic_DNA"/>
</dbReference>
<organism evidence="1 2">
    <name type="scientific">Botryotinia fuckeliana (strain T4)</name>
    <name type="common">Noble rot fungus</name>
    <name type="synonym">Botrytis cinerea</name>
    <dbReference type="NCBI Taxonomy" id="999810"/>
    <lineage>
        <taxon>Eukaryota</taxon>
        <taxon>Fungi</taxon>
        <taxon>Dikarya</taxon>
        <taxon>Ascomycota</taxon>
        <taxon>Pezizomycotina</taxon>
        <taxon>Leotiomycetes</taxon>
        <taxon>Helotiales</taxon>
        <taxon>Sclerotiniaceae</taxon>
        <taxon>Botrytis</taxon>
    </lineage>
</organism>
<protein>
    <submittedName>
        <fullName evidence="1">Uncharacterized protein</fullName>
    </submittedName>
</protein>
<dbReference type="AlphaFoldDB" id="G2XX33"/>
<name>G2XX33_BOTF4</name>
<gene>
    <name evidence="1" type="ORF">BofuT4_uP008280.1</name>
</gene>
<accession>G2XX33</accession>
<evidence type="ECO:0000313" key="1">
    <source>
        <dbReference type="EMBL" id="CCD45111.1"/>
    </source>
</evidence>
<dbReference type="HOGENOM" id="CLU_2721909_0_0_1"/>
<dbReference type="InParanoid" id="G2XX33"/>
<dbReference type="Proteomes" id="UP000008177">
    <property type="component" value="Unplaced contigs"/>
</dbReference>
<proteinExistence type="predicted"/>
<reference evidence="2" key="1">
    <citation type="journal article" date="2011" name="PLoS Genet.">
        <title>Genomic analysis of the necrotrophic fungal pathogens Sclerotinia sclerotiorum and Botrytis cinerea.</title>
        <authorList>
            <person name="Amselem J."/>
            <person name="Cuomo C.A."/>
            <person name="van Kan J.A."/>
            <person name="Viaud M."/>
            <person name="Benito E.P."/>
            <person name="Couloux A."/>
            <person name="Coutinho P.M."/>
            <person name="de Vries R.P."/>
            <person name="Dyer P.S."/>
            <person name="Fillinger S."/>
            <person name="Fournier E."/>
            <person name="Gout L."/>
            <person name="Hahn M."/>
            <person name="Kohn L."/>
            <person name="Lapalu N."/>
            <person name="Plummer K.M."/>
            <person name="Pradier J.M."/>
            <person name="Quevillon E."/>
            <person name="Sharon A."/>
            <person name="Simon A."/>
            <person name="ten Have A."/>
            <person name="Tudzynski B."/>
            <person name="Tudzynski P."/>
            <person name="Wincker P."/>
            <person name="Andrew M."/>
            <person name="Anthouard V."/>
            <person name="Beever R.E."/>
            <person name="Beffa R."/>
            <person name="Benoit I."/>
            <person name="Bouzid O."/>
            <person name="Brault B."/>
            <person name="Chen Z."/>
            <person name="Choquer M."/>
            <person name="Collemare J."/>
            <person name="Cotton P."/>
            <person name="Danchin E.G."/>
            <person name="Da Silva C."/>
            <person name="Gautier A."/>
            <person name="Giraud C."/>
            <person name="Giraud T."/>
            <person name="Gonzalez C."/>
            <person name="Grossetete S."/>
            <person name="Guldener U."/>
            <person name="Henrissat B."/>
            <person name="Howlett B.J."/>
            <person name="Kodira C."/>
            <person name="Kretschmer M."/>
            <person name="Lappartient A."/>
            <person name="Leroch M."/>
            <person name="Levis C."/>
            <person name="Mauceli E."/>
            <person name="Neuveglise C."/>
            <person name="Oeser B."/>
            <person name="Pearson M."/>
            <person name="Poulain J."/>
            <person name="Poussereau N."/>
            <person name="Quesneville H."/>
            <person name="Rascle C."/>
            <person name="Schumacher J."/>
            <person name="Segurens B."/>
            <person name="Sexton A."/>
            <person name="Silva E."/>
            <person name="Sirven C."/>
            <person name="Soanes D.M."/>
            <person name="Talbot N.J."/>
            <person name="Templeton M."/>
            <person name="Yandava C."/>
            <person name="Yarden O."/>
            <person name="Zeng Q."/>
            <person name="Rollins J.A."/>
            <person name="Lebrun M.H."/>
            <person name="Dickman M."/>
        </authorList>
    </citation>
    <scope>NUCLEOTIDE SEQUENCE [LARGE SCALE GENOMIC DNA]</scope>
    <source>
        <strain evidence="2">T4</strain>
    </source>
</reference>